<evidence type="ECO:0000256" key="2">
    <source>
        <dbReference type="ARBA" id="ARBA00019181"/>
    </source>
</evidence>
<reference evidence="6" key="1">
    <citation type="journal article" date="2023" name="Science">
        <title>Genome structures resolve the early diversification of teleost fishes.</title>
        <authorList>
            <person name="Parey E."/>
            <person name="Louis A."/>
            <person name="Montfort J."/>
            <person name="Bouchez O."/>
            <person name="Roques C."/>
            <person name="Iampietro C."/>
            <person name="Lluch J."/>
            <person name="Castinel A."/>
            <person name="Donnadieu C."/>
            <person name="Desvignes T."/>
            <person name="Floi Bucao C."/>
            <person name="Jouanno E."/>
            <person name="Wen M."/>
            <person name="Mejri S."/>
            <person name="Dirks R."/>
            <person name="Jansen H."/>
            <person name="Henkel C."/>
            <person name="Chen W.J."/>
            <person name="Zahm M."/>
            <person name="Cabau C."/>
            <person name="Klopp C."/>
            <person name="Thompson A.W."/>
            <person name="Robinson-Rechavi M."/>
            <person name="Braasch I."/>
            <person name="Lecointre G."/>
            <person name="Bobe J."/>
            <person name="Postlethwait J.H."/>
            <person name="Berthelot C."/>
            <person name="Roest Crollius H."/>
            <person name="Guiguen Y."/>
        </authorList>
    </citation>
    <scope>NUCLEOTIDE SEQUENCE</scope>
    <source>
        <strain evidence="6">Concon-B</strain>
    </source>
</reference>
<evidence type="ECO:0000313" key="6">
    <source>
        <dbReference type="EMBL" id="KAJ8258895.1"/>
    </source>
</evidence>
<evidence type="ECO:0000256" key="4">
    <source>
        <dbReference type="ARBA" id="ARBA00045261"/>
    </source>
</evidence>
<organism evidence="6 7">
    <name type="scientific">Conger conger</name>
    <name type="common">Conger eel</name>
    <name type="synonym">Muraena conger</name>
    <dbReference type="NCBI Taxonomy" id="82655"/>
    <lineage>
        <taxon>Eukaryota</taxon>
        <taxon>Metazoa</taxon>
        <taxon>Chordata</taxon>
        <taxon>Craniata</taxon>
        <taxon>Vertebrata</taxon>
        <taxon>Euteleostomi</taxon>
        <taxon>Actinopterygii</taxon>
        <taxon>Neopterygii</taxon>
        <taxon>Teleostei</taxon>
        <taxon>Anguilliformes</taxon>
        <taxon>Congridae</taxon>
        <taxon>Conger</taxon>
    </lineage>
</organism>
<dbReference type="AlphaFoldDB" id="A0A9Q1HR67"/>
<dbReference type="GO" id="GO:0036064">
    <property type="term" value="C:ciliary basal body"/>
    <property type="evidence" value="ECO:0007669"/>
    <property type="project" value="TreeGrafter"/>
</dbReference>
<dbReference type="OrthoDB" id="521617at2759"/>
<name>A0A9Q1HR67_CONCO</name>
<comment type="function">
    <text evidence="4">Microtubule inner protein (MIP) part of the dynein-decorated doublet microtubules (DMTs) in cilia axoneme. Acts as a regulator of cilium basal body docking and positioning in mono- and multiciliated cells. Regulates basal body docking and cilia formation in multiciliated lung cells. Regulates kinocilium positioning and stereocilia bundle morphogenesis in the inner ear.</text>
</comment>
<dbReference type="PANTHER" id="PTHR34639">
    <property type="entry name" value="PROTEIN FLATTOP"/>
    <property type="match status" value="1"/>
</dbReference>
<feature type="region of interest" description="Disordered" evidence="5">
    <location>
        <begin position="136"/>
        <end position="210"/>
    </location>
</feature>
<dbReference type="Pfam" id="PF22611">
    <property type="entry name" value="CFAP126"/>
    <property type="match status" value="1"/>
</dbReference>
<evidence type="ECO:0000256" key="5">
    <source>
        <dbReference type="SAM" id="MobiDB-lite"/>
    </source>
</evidence>
<dbReference type="CDD" id="cd23705">
    <property type="entry name" value="Flattop"/>
    <property type="match status" value="1"/>
</dbReference>
<dbReference type="Proteomes" id="UP001152803">
    <property type="component" value="Unassembled WGS sequence"/>
</dbReference>
<evidence type="ECO:0000256" key="1">
    <source>
        <dbReference type="ARBA" id="ARBA00009887"/>
    </source>
</evidence>
<proteinExistence type="inferred from homology"/>
<evidence type="ECO:0000256" key="3">
    <source>
        <dbReference type="ARBA" id="ARBA00033306"/>
    </source>
</evidence>
<evidence type="ECO:0000313" key="7">
    <source>
        <dbReference type="Proteomes" id="UP001152803"/>
    </source>
</evidence>
<dbReference type="InterPro" id="IPR038797">
    <property type="entry name" value="Fltp"/>
</dbReference>
<comment type="similarity">
    <text evidence="1">Belongs to the Flattop family.</text>
</comment>
<accession>A0A9Q1HR67</accession>
<dbReference type="GO" id="GO:0044782">
    <property type="term" value="P:cilium organization"/>
    <property type="evidence" value="ECO:0007669"/>
    <property type="project" value="TreeGrafter"/>
</dbReference>
<feature type="compositionally biased region" description="Low complexity" evidence="5">
    <location>
        <begin position="187"/>
        <end position="202"/>
    </location>
</feature>
<keyword evidence="7" id="KW-1185">Reference proteome</keyword>
<comment type="caution">
    <text evidence="6">The sequence shown here is derived from an EMBL/GenBank/DDBJ whole genome shotgun (WGS) entry which is preliminary data.</text>
</comment>
<dbReference type="PANTHER" id="PTHR34639:SF1">
    <property type="entry name" value="PROTEIN FLATTOP"/>
    <property type="match status" value="1"/>
</dbReference>
<protein>
    <recommendedName>
        <fullName evidence="2">Protein Flattop</fullName>
    </recommendedName>
    <alternativeName>
        <fullName evidence="3">Cilia- and flagella-associated protein 126</fullName>
    </alternativeName>
</protein>
<sequence length="210" mass="23621">MQASVGINDARLRRKVIAFSPLLGDKRQHKANRMATNFSANQYENAFRSQKLQNWTTPKQFKERPTFADGHTTFIATDRGHLLPGVKRATHASTFVGTWDLPRKISPTYINPTARSLDGQERLRCWSMNQGLSKRRSFKCREEAPKSPENAVNDTLPDQPESQEIPEVLPQLEAAPTSPRPVSQPRSASANQQEENQEPQASDNLCPDAE</sequence>
<gene>
    <name evidence="6" type="ORF">COCON_G00179070</name>
</gene>
<dbReference type="EMBL" id="JAFJMO010000013">
    <property type="protein sequence ID" value="KAJ8258895.1"/>
    <property type="molecule type" value="Genomic_DNA"/>
</dbReference>